<dbReference type="InterPro" id="IPR036724">
    <property type="entry name" value="Cobalamin-bd_sf"/>
</dbReference>
<gene>
    <name evidence="6" type="primary">mtbC2</name>
    <name evidence="6" type="ORF">CLPU_10c00280</name>
</gene>
<dbReference type="Gene3D" id="1.10.1240.10">
    <property type="entry name" value="Methionine synthase domain"/>
    <property type="match status" value="1"/>
</dbReference>
<dbReference type="GO" id="GO:0005829">
    <property type="term" value="C:cytosol"/>
    <property type="evidence" value="ECO:0007669"/>
    <property type="project" value="TreeGrafter"/>
</dbReference>
<dbReference type="InterPro" id="IPR006158">
    <property type="entry name" value="Cobalamin-bd"/>
</dbReference>
<dbReference type="GO" id="GO:0050667">
    <property type="term" value="P:homocysteine metabolic process"/>
    <property type="evidence" value="ECO:0007669"/>
    <property type="project" value="TreeGrafter"/>
</dbReference>
<organism evidence="6 7">
    <name type="scientific">Gottschalkia purinilytica</name>
    <name type="common">Clostridium purinilyticum</name>
    <dbReference type="NCBI Taxonomy" id="1503"/>
    <lineage>
        <taxon>Bacteria</taxon>
        <taxon>Bacillati</taxon>
        <taxon>Bacillota</taxon>
        <taxon>Tissierellia</taxon>
        <taxon>Tissierellales</taxon>
        <taxon>Gottschalkiaceae</taxon>
        <taxon>Gottschalkia</taxon>
    </lineage>
</organism>
<dbReference type="AlphaFoldDB" id="A0A0L0W8W9"/>
<dbReference type="GO" id="GO:0046653">
    <property type="term" value="P:tetrahydrofolate metabolic process"/>
    <property type="evidence" value="ECO:0007669"/>
    <property type="project" value="TreeGrafter"/>
</dbReference>
<dbReference type="FunFam" id="3.40.50.280:FF:000003">
    <property type="entry name" value="Dimethylamine methyltransferase corrinoid protein"/>
    <property type="match status" value="1"/>
</dbReference>
<dbReference type="CDD" id="cd02070">
    <property type="entry name" value="corrinoid_protein_B12-BD"/>
    <property type="match status" value="1"/>
</dbReference>
<dbReference type="Gene3D" id="3.40.50.280">
    <property type="entry name" value="Cobalamin-binding domain"/>
    <property type="match status" value="1"/>
</dbReference>
<evidence type="ECO:0000259" key="5">
    <source>
        <dbReference type="PROSITE" id="PS51337"/>
    </source>
</evidence>
<dbReference type="SUPFAM" id="SSF52242">
    <property type="entry name" value="Cobalamin (vitamin B12)-binding domain"/>
    <property type="match status" value="1"/>
</dbReference>
<dbReference type="OrthoDB" id="9803687at2"/>
<dbReference type="PROSITE" id="PS51332">
    <property type="entry name" value="B12_BINDING"/>
    <property type="match status" value="1"/>
</dbReference>
<dbReference type="RefSeq" id="WP_050355625.1">
    <property type="nucleotide sequence ID" value="NZ_LGSS01000010.1"/>
</dbReference>
<keyword evidence="2" id="KW-0479">Metal-binding</keyword>
<dbReference type="Proteomes" id="UP000037267">
    <property type="component" value="Unassembled WGS sequence"/>
</dbReference>
<dbReference type="GO" id="GO:0031419">
    <property type="term" value="F:cobalamin binding"/>
    <property type="evidence" value="ECO:0007669"/>
    <property type="project" value="InterPro"/>
</dbReference>
<dbReference type="PROSITE" id="PS51337">
    <property type="entry name" value="B12_BINDING_NTER"/>
    <property type="match status" value="1"/>
</dbReference>
<name>A0A0L0W8W9_GOTPU</name>
<feature type="domain" description="B12-binding N-terminal" evidence="5">
    <location>
        <begin position="1"/>
        <end position="93"/>
    </location>
</feature>
<dbReference type="InterPro" id="IPR050554">
    <property type="entry name" value="Met_Synthase/Corrinoid"/>
</dbReference>
<dbReference type="SMART" id="SM01018">
    <property type="entry name" value="B12-binding_2"/>
    <property type="match status" value="1"/>
</dbReference>
<dbReference type="PATRIC" id="fig|1503.3.peg.28"/>
<dbReference type="InterPro" id="IPR036594">
    <property type="entry name" value="Meth_synthase_dom"/>
</dbReference>
<keyword evidence="3" id="KW-0170">Cobalt</keyword>
<dbReference type="PANTHER" id="PTHR45833:SF1">
    <property type="entry name" value="METHIONINE SYNTHASE"/>
    <property type="match status" value="1"/>
</dbReference>
<dbReference type="EMBL" id="LGSS01000010">
    <property type="protein sequence ID" value="KNF07974.1"/>
    <property type="molecule type" value="Genomic_DNA"/>
</dbReference>
<proteinExistence type="inferred from homology"/>
<reference evidence="7" key="1">
    <citation type="submission" date="2015-07" db="EMBL/GenBank/DDBJ databases">
        <title>Draft genome sequence of the purine-degrading Gottschalkia purinilyticum DSM 1384 (formerly Clostridium purinilyticum).</title>
        <authorList>
            <person name="Poehlein A."/>
            <person name="Schiel-Bengelsdorf B."/>
            <person name="Bengelsdorf F.R."/>
            <person name="Daniel R."/>
            <person name="Duerre P."/>
        </authorList>
    </citation>
    <scope>NUCLEOTIDE SEQUENCE [LARGE SCALE GENOMIC DNA]</scope>
    <source>
        <strain evidence="7">DSM 1384</strain>
    </source>
</reference>
<dbReference type="PANTHER" id="PTHR45833">
    <property type="entry name" value="METHIONINE SYNTHASE"/>
    <property type="match status" value="1"/>
</dbReference>
<dbReference type="Pfam" id="PF02310">
    <property type="entry name" value="B12-binding"/>
    <property type="match status" value="1"/>
</dbReference>
<evidence type="ECO:0000256" key="1">
    <source>
        <dbReference type="ARBA" id="ARBA00010854"/>
    </source>
</evidence>
<protein>
    <submittedName>
        <fullName evidence="6">Dimethylamine corrinoid protein 2</fullName>
    </submittedName>
</protein>
<dbReference type="STRING" id="1503.CLPU_10c00280"/>
<feature type="domain" description="B12-binding" evidence="4">
    <location>
        <begin position="93"/>
        <end position="217"/>
    </location>
</feature>
<evidence type="ECO:0000313" key="7">
    <source>
        <dbReference type="Proteomes" id="UP000037267"/>
    </source>
</evidence>
<sequence>MCNLKKHLLDQLSECVVEMEEDKVVKVANEYVNNKFDINEGITEGLANGMEKVGELYEEGEYYIPEMLICADTMYNGLDVLKANLKSQDVDEKYKAVVGVIEGDTHDIGKNLFKIMLETVGFEVCDLGSNVAPIDFINKAKEINANLIGVSTLMTTTMENMAEVIELLKRENIREKISVMIGGGPVSQTFAEKIGADGYAKDAHAAANLAKKLVSNN</sequence>
<dbReference type="GO" id="GO:0046872">
    <property type="term" value="F:metal ion binding"/>
    <property type="evidence" value="ECO:0007669"/>
    <property type="project" value="UniProtKB-KW"/>
</dbReference>
<evidence type="ECO:0000313" key="6">
    <source>
        <dbReference type="EMBL" id="KNF07974.1"/>
    </source>
</evidence>
<dbReference type="GO" id="GO:0008705">
    <property type="term" value="F:methionine synthase activity"/>
    <property type="evidence" value="ECO:0007669"/>
    <property type="project" value="TreeGrafter"/>
</dbReference>
<evidence type="ECO:0000259" key="4">
    <source>
        <dbReference type="PROSITE" id="PS51332"/>
    </source>
</evidence>
<comment type="caution">
    <text evidence="6">The sequence shown here is derived from an EMBL/GenBank/DDBJ whole genome shotgun (WGS) entry which is preliminary data.</text>
</comment>
<dbReference type="InterPro" id="IPR003759">
    <property type="entry name" value="Cbl-bd_cap"/>
</dbReference>
<evidence type="ECO:0000256" key="3">
    <source>
        <dbReference type="ARBA" id="ARBA00023285"/>
    </source>
</evidence>
<comment type="similarity">
    <text evidence="1">Belongs to the methylamine corrinoid protein family.</text>
</comment>
<accession>A0A0L0W8W9</accession>
<keyword evidence="7" id="KW-1185">Reference proteome</keyword>
<dbReference type="SUPFAM" id="SSF47644">
    <property type="entry name" value="Methionine synthase domain"/>
    <property type="match status" value="1"/>
</dbReference>
<dbReference type="Pfam" id="PF02607">
    <property type="entry name" value="B12-binding_2"/>
    <property type="match status" value="1"/>
</dbReference>
<evidence type="ECO:0000256" key="2">
    <source>
        <dbReference type="ARBA" id="ARBA00022723"/>
    </source>
</evidence>